<dbReference type="InterPro" id="IPR036249">
    <property type="entry name" value="Thioredoxin-like_sf"/>
</dbReference>
<dbReference type="Proteomes" id="UP000579812">
    <property type="component" value="Unassembled WGS sequence"/>
</dbReference>
<dbReference type="FunFam" id="3.40.30.10:FF:000096">
    <property type="entry name" value="Glutathione S-transferase kappa"/>
    <property type="match status" value="1"/>
</dbReference>
<reference evidence="7 8" key="1">
    <citation type="submission" date="2020-04" db="EMBL/GenBank/DDBJ databases">
        <title>Chromosome-level genome assembly of a cyprinid fish Onychostoma macrolepis by integration of Nanopore Sequencing, Bionano and Hi-C technology.</title>
        <authorList>
            <person name="Wang D."/>
        </authorList>
    </citation>
    <scope>NUCLEOTIDE SEQUENCE [LARGE SCALE GENOMIC DNA]</scope>
    <source>
        <strain evidence="7">SWU-2019</strain>
        <tissue evidence="7">Muscle</tissue>
    </source>
</reference>
<protein>
    <recommendedName>
        <fullName evidence="4">Glutathione S-transferase kappa</fullName>
        <ecNumber evidence="4">2.5.1.18</ecNumber>
    </recommendedName>
</protein>
<evidence type="ECO:0000313" key="7">
    <source>
        <dbReference type="EMBL" id="KAF4107507.1"/>
    </source>
</evidence>
<feature type="active site" description="Nucleophile" evidence="5">
    <location>
        <position position="16"/>
    </location>
</feature>
<gene>
    <name evidence="7" type="ORF">G5714_011871</name>
</gene>
<evidence type="ECO:0000256" key="5">
    <source>
        <dbReference type="PIRSR" id="PIRSR006386-1"/>
    </source>
</evidence>
<comment type="caution">
    <text evidence="7">The sequence shown here is derived from an EMBL/GenBank/DDBJ whole genome shotgun (WGS) entry which is preliminary data.</text>
</comment>
<dbReference type="Pfam" id="PF01323">
    <property type="entry name" value="DSBA"/>
    <property type="match status" value="1"/>
</dbReference>
<dbReference type="GO" id="GO:0004364">
    <property type="term" value="F:glutathione transferase activity"/>
    <property type="evidence" value="ECO:0007669"/>
    <property type="project" value="UniProtKB-UniRule"/>
</dbReference>
<keyword evidence="2 4" id="KW-0808">Transferase</keyword>
<evidence type="ECO:0000256" key="1">
    <source>
        <dbReference type="ARBA" id="ARBA00006494"/>
    </source>
</evidence>
<dbReference type="SUPFAM" id="SSF52833">
    <property type="entry name" value="Thioredoxin-like"/>
    <property type="match status" value="1"/>
</dbReference>
<proteinExistence type="inferred from homology"/>
<dbReference type="EMBL" id="JAAMOB010000011">
    <property type="protein sequence ID" value="KAF4107507.1"/>
    <property type="molecule type" value="Genomic_DNA"/>
</dbReference>
<comment type="catalytic activity">
    <reaction evidence="3 4">
        <text>RX + glutathione = an S-substituted glutathione + a halide anion + H(+)</text>
        <dbReference type="Rhea" id="RHEA:16437"/>
        <dbReference type="ChEBI" id="CHEBI:15378"/>
        <dbReference type="ChEBI" id="CHEBI:16042"/>
        <dbReference type="ChEBI" id="CHEBI:17792"/>
        <dbReference type="ChEBI" id="CHEBI:57925"/>
        <dbReference type="ChEBI" id="CHEBI:90779"/>
        <dbReference type="EC" id="2.5.1.18"/>
    </reaction>
</comment>
<accession>A0A7J6CJL0</accession>
<dbReference type="EC" id="2.5.1.18" evidence="4"/>
<dbReference type="InterPro" id="IPR014440">
    <property type="entry name" value="HCCAis_GSTk"/>
</dbReference>
<evidence type="ECO:0000259" key="6">
    <source>
        <dbReference type="Pfam" id="PF01323"/>
    </source>
</evidence>
<dbReference type="InterPro" id="IPR001853">
    <property type="entry name" value="DSBA-like_thioredoxin_dom"/>
</dbReference>
<dbReference type="GO" id="GO:0005777">
    <property type="term" value="C:peroxisome"/>
    <property type="evidence" value="ECO:0007669"/>
    <property type="project" value="TreeGrafter"/>
</dbReference>
<dbReference type="PANTHER" id="PTHR42943:SF2">
    <property type="entry name" value="GLUTATHIONE S-TRANSFERASE KAPPA 1"/>
    <property type="match status" value="1"/>
</dbReference>
<name>A0A7J6CJL0_9TELE</name>
<sequence>MSSSRKMFKLFYDVTSPYSWLAFEVLCRYRNVWNIDLKFKPVYLGGIIRGSGNTLPGLNPNELLYMVSDLILLSKYFGVPMFRPSDLSKKDSLNAMRFVTAVAERDKEGDMLERVSIELWKRMWRTHQDIIQLASLTEPIKDKLRSVTQEALEYKCFGLPFIVCHVNGKAEVFFGSDKFELMAYLFGEKWMGPYPNKPTATM</sequence>
<organism evidence="7 8">
    <name type="scientific">Onychostoma macrolepis</name>
    <dbReference type="NCBI Taxonomy" id="369639"/>
    <lineage>
        <taxon>Eukaryota</taxon>
        <taxon>Metazoa</taxon>
        <taxon>Chordata</taxon>
        <taxon>Craniata</taxon>
        <taxon>Vertebrata</taxon>
        <taxon>Euteleostomi</taxon>
        <taxon>Actinopterygii</taxon>
        <taxon>Neopterygii</taxon>
        <taxon>Teleostei</taxon>
        <taxon>Ostariophysi</taxon>
        <taxon>Cypriniformes</taxon>
        <taxon>Cyprinidae</taxon>
        <taxon>Acrossocheilinae</taxon>
        <taxon>Onychostoma</taxon>
    </lineage>
</organism>
<keyword evidence="8" id="KW-1185">Reference proteome</keyword>
<comment type="similarity">
    <text evidence="1 4">Belongs to the GST superfamily. Kappa family.</text>
</comment>
<dbReference type="GO" id="GO:0006749">
    <property type="term" value="P:glutathione metabolic process"/>
    <property type="evidence" value="ECO:0007669"/>
    <property type="project" value="TreeGrafter"/>
</dbReference>
<evidence type="ECO:0000256" key="3">
    <source>
        <dbReference type="ARBA" id="ARBA00047960"/>
    </source>
</evidence>
<dbReference type="AlphaFoldDB" id="A0A7J6CJL0"/>
<dbReference type="InterPro" id="IPR051924">
    <property type="entry name" value="GST_Kappa/NadH"/>
</dbReference>
<dbReference type="Gene3D" id="3.40.30.10">
    <property type="entry name" value="Glutaredoxin"/>
    <property type="match status" value="2"/>
</dbReference>
<evidence type="ECO:0000313" key="8">
    <source>
        <dbReference type="Proteomes" id="UP000579812"/>
    </source>
</evidence>
<feature type="domain" description="DSBA-like thioredoxin" evidence="6">
    <location>
        <begin position="10"/>
        <end position="132"/>
    </location>
</feature>
<dbReference type="GO" id="GO:0004602">
    <property type="term" value="F:glutathione peroxidase activity"/>
    <property type="evidence" value="ECO:0007669"/>
    <property type="project" value="TreeGrafter"/>
</dbReference>
<dbReference type="PANTHER" id="PTHR42943">
    <property type="entry name" value="GLUTATHIONE S-TRANSFERASE KAPPA"/>
    <property type="match status" value="1"/>
</dbReference>
<evidence type="ECO:0000256" key="2">
    <source>
        <dbReference type="ARBA" id="ARBA00022679"/>
    </source>
</evidence>
<dbReference type="PIRSF" id="PIRSF006386">
    <property type="entry name" value="HCCAis_GSTk"/>
    <property type="match status" value="1"/>
</dbReference>
<evidence type="ECO:0000256" key="4">
    <source>
        <dbReference type="PIRNR" id="PIRNR006386"/>
    </source>
</evidence>
<dbReference type="GO" id="GO:0005739">
    <property type="term" value="C:mitochondrion"/>
    <property type="evidence" value="ECO:0007669"/>
    <property type="project" value="TreeGrafter"/>
</dbReference>